<accession>A9C3L4</accession>
<evidence type="ECO:0000313" key="2">
    <source>
        <dbReference type="Proteomes" id="UP000000784"/>
    </source>
</evidence>
<dbReference type="GeneID" id="24114490"/>
<keyword evidence="2" id="KW-1185">Reference proteome</keyword>
<proteinExistence type="predicted"/>
<dbReference type="EMBL" id="CP000884">
    <property type="protein sequence ID" value="ABX37325.1"/>
    <property type="molecule type" value="Genomic_DNA"/>
</dbReference>
<dbReference type="Proteomes" id="UP000000784">
    <property type="component" value="Chromosome"/>
</dbReference>
<dbReference type="AlphaFoldDB" id="A9C3L4"/>
<reference evidence="2" key="2">
    <citation type="submission" date="2007-11" db="EMBL/GenBank/DDBJ databases">
        <title>Complete sequence of Delftia acidovorans DSM 14801 / SPH-1.</title>
        <authorList>
            <person name="Copeland A."/>
            <person name="Lucas S."/>
            <person name="Lapidus A."/>
            <person name="Barry K."/>
            <person name="Glavina del Rio T."/>
            <person name="Dalin E."/>
            <person name="Tice H."/>
            <person name="Pitluck S."/>
            <person name="Lowry S."/>
            <person name="Clum A."/>
            <person name="Schmutz J."/>
            <person name="Larimer F."/>
            <person name="Land M."/>
            <person name="Hauser L."/>
            <person name="Kyrpides N."/>
            <person name="Kim E."/>
            <person name="Schleheck D."/>
            <person name="Richardson P."/>
        </authorList>
    </citation>
    <scope>NUCLEOTIDE SEQUENCE [LARGE SCALE GENOMIC DNA]</scope>
    <source>
        <strain evidence="2">DSM 14801 / SPH-1</strain>
    </source>
</reference>
<evidence type="ECO:0000313" key="1">
    <source>
        <dbReference type="EMBL" id="ABX37325.1"/>
    </source>
</evidence>
<dbReference type="RefSeq" id="WP_012206495.1">
    <property type="nucleotide sequence ID" value="NC_010002.1"/>
</dbReference>
<sequence length="80" mass="9065">MAEPLYRPAFMVLSRANGGVRMELRKGHRSVRRSFTPEEAQLLMFMLATALADFDQDRAPEIAKQAVLCEIGRYGKKQHG</sequence>
<dbReference type="HOGENOM" id="CLU_2583941_0_0_4"/>
<dbReference type="KEGG" id="dac:Daci_4696"/>
<organism evidence="1 2">
    <name type="scientific">Delftia acidovorans (strain DSM 14801 / SPH-1)</name>
    <dbReference type="NCBI Taxonomy" id="398578"/>
    <lineage>
        <taxon>Bacteria</taxon>
        <taxon>Pseudomonadati</taxon>
        <taxon>Pseudomonadota</taxon>
        <taxon>Betaproteobacteria</taxon>
        <taxon>Burkholderiales</taxon>
        <taxon>Comamonadaceae</taxon>
        <taxon>Delftia</taxon>
    </lineage>
</organism>
<name>A9C3L4_DELAS</name>
<protein>
    <submittedName>
        <fullName evidence="1">Uncharacterized protein</fullName>
    </submittedName>
</protein>
<gene>
    <name evidence="1" type="ordered locus">Daci_4696</name>
</gene>
<reference evidence="1 2" key="1">
    <citation type="journal article" date="2004" name="Appl. Environ. Microbiol.">
        <title>Mineralization of individual congeners of linear alkylbenzenesulfonate by defined pairs of heterotrophic bacteria.</title>
        <authorList>
            <person name="Schleheck D."/>
            <person name="Knepper T.P."/>
            <person name="Fischer K."/>
            <person name="Cook A.M."/>
        </authorList>
    </citation>
    <scope>NUCLEOTIDE SEQUENCE [LARGE SCALE GENOMIC DNA]</scope>
    <source>
        <strain evidence="2">DSM 14801 / SPH-1</strain>
    </source>
</reference>